<reference evidence="4 5" key="1">
    <citation type="submission" date="2015-10" db="EMBL/GenBank/DDBJ databases">
        <title>Transcriptomic analysis of a linuron degrading triple-species bacterial consortium.</title>
        <authorList>
            <person name="Albers P."/>
        </authorList>
    </citation>
    <scope>NUCLEOTIDE SEQUENCE [LARGE SCALE GENOMIC DNA]</scope>
    <source>
        <strain evidence="4 5">WDL6</strain>
    </source>
</reference>
<dbReference type="AlphaFoldDB" id="A0A109BDN6"/>
<evidence type="ECO:0000256" key="2">
    <source>
        <dbReference type="ARBA" id="ARBA00019418"/>
    </source>
</evidence>
<dbReference type="PATRIC" id="fig|121290.4.peg.2476"/>
<comment type="caution">
    <text evidence="4">The sequence shown here is derived from an EMBL/GenBank/DDBJ whole genome shotgun (WGS) entry which is preliminary data.</text>
</comment>
<dbReference type="InterPro" id="IPR005631">
    <property type="entry name" value="SDH"/>
</dbReference>
<organism evidence="4 5">
    <name type="scientific">Hyphomicrobium sulfonivorans</name>
    <dbReference type="NCBI Taxonomy" id="121290"/>
    <lineage>
        <taxon>Bacteria</taxon>
        <taxon>Pseudomonadati</taxon>
        <taxon>Pseudomonadota</taxon>
        <taxon>Alphaproteobacteria</taxon>
        <taxon>Hyphomicrobiales</taxon>
        <taxon>Hyphomicrobiaceae</taxon>
        <taxon>Hyphomicrobium</taxon>
    </lineage>
</organism>
<keyword evidence="3" id="KW-0143">Chaperone</keyword>
<evidence type="ECO:0000256" key="1">
    <source>
        <dbReference type="ARBA" id="ARBA00008571"/>
    </source>
</evidence>
<dbReference type="EMBL" id="LMTR01000071">
    <property type="protein sequence ID" value="KWT66873.1"/>
    <property type="molecule type" value="Genomic_DNA"/>
</dbReference>
<dbReference type="InterPro" id="IPR036714">
    <property type="entry name" value="SDH_sf"/>
</dbReference>
<evidence type="ECO:0000256" key="3">
    <source>
        <dbReference type="ARBA" id="ARBA00023186"/>
    </source>
</evidence>
<dbReference type="Proteomes" id="UP000059074">
    <property type="component" value="Unassembled WGS sequence"/>
</dbReference>
<dbReference type="SUPFAM" id="SSF109910">
    <property type="entry name" value="YgfY-like"/>
    <property type="match status" value="1"/>
</dbReference>
<proteinExistence type="inferred from homology"/>
<dbReference type="RefSeq" id="WP_068462624.1">
    <property type="nucleotide sequence ID" value="NZ_LMTR01000071.1"/>
</dbReference>
<dbReference type="STRING" id="121290.APY04_2280"/>
<sequence>MHDDLQIRRRRAAYRAAHRGTKEMDIVLGRYADAHLESMTAEALTLFEELLAEADPVITRWFTAGTDGEEAGQLTGLVADLRAFHGLEHGVSGVFLETR</sequence>
<name>A0A109BDN6_HYPSL</name>
<dbReference type="OrthoDB" id="9807264at2"/>
<accession>A0A109BDN6</accession>
<dbReference type="GO" id="GO:0006099">
    <property type="term" value="P:tricarboxylic acid cycle"/>
    <property type="evidence" value="ECO:0007669"/>
    <property type="project" value="TreeGrafter"/>
</dbReference>
<protein>
    <recommendedName>
        <fullName evidence="2">FAD assembly factor SdhE</fullName>
    </recommendedName>
</protein>
<dbReference type="Pfam" id="PF03937">
    <property type="entry name" value="Sdh5"/>
    <property type="match status" value="1"/>
</dbReference>
<evidence type="ECO:0000313" key="4">
    <source>
        <dbReference type="EMBL" id="KWT66873.1"/>
    </source>
</evidence>
<dbReference type="PANTHER" id="PTHR12469">
    <property type="entry name" value="PROTEIN EMI5 HOMOLOG, MITOCHONDRIAL"/>
    <property type="match status" value="1"/>
</dbReference>
<comment type="similarity">
    <text evidence="1">Belongs to the SdhE FAD assembly factor family.</text>
</comment>
<dbReference type="PANTHER" id="PTHR12469:SF2">
    <property type="entry name" value="SUCCINATE DEHYDROGENASE ASSEMBLY FACTOR 2, MITOCHONDRIAL"/>
    <property type="match status" value="1"/>
</dbReference>
<keyword evidence="5" id="KW-1185">Reference proteome</keyword>
<dbReference type="Gene3D" id="1.10.150.250">
    <property type="entry name" value="Flavinator of succinate dehydrogenase"/>
    <property type="match status" value="1"/>
</dbReference>
<gene>
    <name evidence="4" type="ORF">APY04_2280</name>
</gene>
<evidence type="ECO:0000313" key="5">
    <source>
        <dbReference type="Proteomes" id="UP000059074"/>
    </source>
</evidence>